<sequence>MDVKTLCLGVLSRGDASGYEIKKACEEGPFSHFQDASFGSIYPALAKLSAEKLVDCYQMSQEKRPDKKVYSITESGRTALFDALVVPPSPDKVNSDFYFMTFFAQLIPADFLRAILERRIAWYEGVVARMQDCELSIRPAGERFTHGLGLAHYRAEISYLKANMDQLLREIEAEQAENAPQTTSYLARTASA</sequence>
<dbReference type="OrthoDB" id="3186544at2"/>
<dbReference type="PANTHER" id="PTHR43252:SF6">
    <property type="entry name" value="NEGATIVE TRANSCRIPTION REGULATOR PADR"/>
    <property type="match status" value="1"/>
</dbReference>
<name>A0A545T1X7_9PROT</name>
<evidence type="ECO:0000256" key="1">
    <source>
        <dbReference type="SAM" id="Coils"/>
    </source>
</evidence>
<dbReference type="AlphaFoldDB" id="A0A545T1X7"/>
<dbReference type="RefSeq" id="WP_142899527.1">
    <property type="nucleotide sequence ID" value="NZ_ML660065.1"/>
</dbReference>
<dbReference type="EMBL" id="VHSH01000014">
    <property type="protein sequence ID" value="TQV71234.1"/>
    <property type="molecule type" value="Genomic_DNA"/>
</dbReference>
<dbReference type="Gene3D" id="1.10.10.10">
    <property type="entry name" value="Winged helix-like DNA-binding domain superfamily/Winged helix DNA-binding domain"/>
    <property type="match status" value="1"/>
</dbReference>
<evidence type="ECO:0000313" key="4">
    <source>
        <dbReference type="Proteomes" id="UP000315252"/>
    </source>
</evidence>
<organism evidence="3 4">
    <name type="scientific">Denitrobaculum tricleocarpae</name>
    <dbReference type="NCBI Taxonomy" id="2591009"/>
    <lineage>
        <taxon>Bacteria</taxon>
        <taxon>Pseudomonadati</taxon>
        <taxon>Pseudomonadota</taxon>
        <taxon>Alphaproteobacteria</taxon>
        <taxon>Rhodospirillales</taxon>
        <taxon>Rhodospirillaceae</taxon>
        <taxon>Denitrobaculum</taxon>
    </lineage>
</organism>
<dbReference type="InterPro" id="IPR036388">
    <property type="entry name" value="WH-like_DNA-bd_sf"/>
</dbReference>
<evidence type="ECO:0000313" key="3">
    <source>
        <dbReference type="EMBL" id="TQV71234.1"/>
    </source>
</evidence>
<accession>A0A545T1X7</accession>
<keyword evidence="4" id="KW-1185">Reference proteome</keyword>
<gene>
    <name evidence="3" type="ORF">FKG95_26735</name>
</gene>
<comment type="caution">
    <text evidence="3">The sequence shown here is derived from an EMBL/GenBank/DDBJ whole genome shotgun (WGS) entry which is preliminary data.</text>
</comment>
<reference evidence="3 4" key="1">
    <citation type="submission" date="2019-06" db="EMBL/GenBank/DDBJ databases">
        <title>Whole genome sequence for Rhodospirillaceae sp. R148.</title>
        <authorList>
            <person name="Wang G."/>
        </authorList>
    </citation>
    <scope>NUCLEOTIDE SEQUENCE [LARGE SCALE GENOMIC DNA]</scope>
    <source>
        <strain evidence="3 4">R148</strain>
    </source>
</reference>
<proteinExistence type="predicted"/>
<keyword evidence="1" id="KW-0175">Coiled coil</keyword>
<dbReference type="Pfam" id="PF03551">
    <property type="entry name" value="PadR"/>
    <property type="match status" value="1"/>
</dbReference>
<dbReference type="SUPFAM" id="SSF46785">
    <property type="entry name" value="Winged helix' DNA-binding domain"/>
    <property type="match status" value="1"/>
</dbReference>
<feature type="coiled-coil region" evidence="1">
    <location>
        <begin position="150"/>
        <end position="177"/>
    </location>
</feature>
<evidence type="ECO:0000259" key="2">
    <source>
        <dbReference type="Pfam" id="PF03551"/>
    </source>
</evidence>
<dbReference type="InterPro" id="IPR036390">
    <property type="entry name" value="WH_DNA-bd_sf"/>
</dbReference>
<feature type="domain" description="Transcription regulator PadR N-terminal" evidence="2">
    <location>
        <begin position="8"/>
        <end position="80"/>
    </location>
</feature>
<dbReference type="Proteomes" id="UP000315252">
    <property type="component" value="Unassembled WGS sequence"/>
</dbReference>
<dbReference type="PANTHER" id="PTHR43252">
    <property type="entry name" value="TRANSCRIPTIONAL REGULATOR YQJI"/>
    <property type="match status" value="1"/>
</dbReference>
<protein>
    <submittedName>
        <fullName evidence="3">PadR family transcriptional regulator</fullName>
    </submittedName>
</protein>
<dbReference type="InterPro" id="IPR005149">
    <property type="entry name" value="Tscrpt_reg_PadR_N"/>
</dbReference>